<dbReference type="InterPro" id="IPR027417">
    <property type="entry name" value="P-loop_NTPase"/>
</dbReference>
<dbReference type="SUPFAM" id="SSF52540">
    <property type="entry name" value="P-loop containing nucleoside triphosphate hydrolases"/>
    <property type="match status" value="2"/>
</dbReference>
<dbReference type="InterPro" id="IPR017871">
    <property type="entry name" value="ABC_transporter-like_CS"/>
</dbReference>
<dbReference type="PROSITE" id="PS50893">
    <property type="entry name" value="ABC_TRANSPORTER_2"/>
    <property type="match status" value="1"/>
</dbReference>
<dbReference type="PROSITE" id="PS00211">
    <property type="entry name" value="ABC_TRANSPORTER_1"/>
    <property type="match status" value="2"/>
</dbReference>
<evidence type="ECO:0000256" key="2">
    <source>
        <dbReference type="ARBA" id="ARBA00022490"/>
    </source>
</evidence>
<evidence type="ECO:0000259" key="17">
    <source>
        <dbReference type="PROSITE" id="PS50893"/>
    </source>
</evidence>
<gene>
    <name evidence="18" type="primary">uvrA</name>
    <name evidence="18" type="ORF">H2O64_09350</name>
</gene>
<evidence type="ECO:0000256" key="9">
    <source>
        <dbReference type="ARBA" id="ARBA00022833"/>
    </source>
</evidence>
<keyword evidence="12" id="KW-0238">DNA-binding</keyword>
<evidence type="ECO:0000313" key="18">
    <source>
        <dbReference type="EMBL" id="MBC8754875.1"/>
    </source>
</evidence>
<keyword evidence="19" id="KW-1185">Reference proteome</keyword>
<keyword evidence="8" id="KW-0863">Zinc-finger</keyword>
<evidence type="ECO:0000256" key="5">
    <source>
        <dbReference type="ARBA" id="ARBA00022741"/>
    </source>
</evidence>
<keyword evidence="18" id="KW-0378">Hydrolase</keyword>
<dbReference type="RefSeq" id="WP_187561927.1">
    <property type="nucleotide sequence ID" value="NZ_JACGWS010000005.1"/>
</dbReference>
<sequence length="948" mass="105956">MTKYEENIEVQGARVHNLKNIDVTIPREKLVVITGLSGSGKSSLAFDTIYAEGQRRYIETFSAYARQFLGGLERPDVDKIDGLSPVIAIEQKTTSKSPRSTVGTITEIYDFLRLLFARASDAYSYNSGEKMVSYSDEQIKSLILNDFKDKRVNILAPVIRSRKGHYRELFENIAKQGFVKVRVDGEIVDIEKGMRVDRYKTHEIEIVIDRLVIDDEVDNDKRLTETIKTAMYHGDDVLMVIDQDAPKEARYFSRNLMCPTSGISYPNPEPNTFSFNSPKGMCPNCNGLGTLHEVNQNKVIPDAKATINAGGIAPLGEYKKSWIFKQLEIIAERYEFKLTDPISKIPQEAMDVILNGGNEKFSIISKTLGVTRDYKIDFEGIVSFIKNQYEDSDSASIKRWAKNYMDKVNCPECEGSRLRKESLYFKVNEKNISELATMDVVELAAWFDGLDEKLSEKQRAIATEVVKEIATRLRFLLDVGLNYLSLSRSSKSLSGGEAQRIRLATQIGSQLVGVLYILDEPSIGLHQRDNEKLINSLESLRDIGNSVIVVEHDKDMIERADHVIDIGPHAGRHGGEIISEGTPQEVLKHDTLTAAYLNGNKQIAIPTERRKGNGNKLVLKGATGNNLKNVSVEFPLGQMIGVTGVSGSGKSTLVNETLYPILNAHFFNAVKEPMSYKSIKGLEHIDKVIDINQSPIGRTPRSNPATYTGVFSEIRSLYAKTSESMIRGYKPGRFSFNVKGGRCETCQGGGLRVIEMNFLPDVYVECETCNGKRFNRETLEIRYKGKSIADVLSMTMNEAVKFFEPIPKIHRKLKTIKDVGLGYITLGQQSTTLSGGEAQRIKLATELSKRDTGNTFYILDEPTTGLHFEDIRVLMDVLNKLVDKGNTIVVIEHNMDVIKTTDYIIDIGYEGGRGGGQVITTGTPEEVAKHKKSHTARFLKKELALQTN</sequence>
<dbReference type="CDD" id="cd03271">
    <property type="entry name" value="ABC_UvrA_II"/>
    <property type="match status" value="1"/>
</dbReference>
<evidence type="ECO:0000256" key="16">
    <source>
        <dbReference type="ARBA" id="ARBA00042156"/>
    </source>
</evidence>
<evidence type="ECO:0000256" key="11">
    <source>
        <dbReference type="ARBA" id="ARBA00022881"/>
    </source>
</evidence>
<dbReference type="Gene3D" id="1.10.8.280">
    <property type="entry name" value="ABC transporter ATPase domain-like"/>
    <property type="match status" value="1"/>
</dbReference>
<dbReference type="Proteomes" id="UP000619238">
    <property type="component" value="Unassembled WGS sequence"/>
</dbReference>
<name>A0ABR7Q8J3_9FLAO</name>
<evidence type="ECO:0000256" key="14">
    <source>
        <dbReference type="ARBA" id="ARBA00038000"/>
    </source>
</evidence>
<dbReference type="PANTHER" id="PTHR43152:SF3">
    <property type="entry name" value="UVRABC SYSTEM PROTEIN A"/>
    <property type="match status" value="1"/>
</dbReference>
<dbReference type="EMBL" id="JACGWS010000005">
    <property type="protein sequence ID" value="MBC8754875.1"/>
    <property type="molecule type" value="Genomic_DNA"/>
</dbReference>
<feature type="domain" description="ABC transporter" evidence="17">
    <location>
        <begin position="609"/>
        <end position="940"/>
    </location>
</feature>
<keyword evidence="9" id="KW-0862">Zinc</keyword>
<evidence type="ECO:0000256" key="1">
    <source>
        <dbReference type="ARBA" id="ARBA00004496"/>
    </source>
</evidence>
<dbReference type="NCBIfam" id="TIGR00630">
    <property type="entry name" value="uvra"/>
    <property type="match status" value="1"/>
</dbReference>
<organism evidence="18 19">
    <name type="scientific">Kordia aestuariivivens</name>
    <dbReference type="NCBI Taxonomy" id="2759037"/>
    <lineage>
        <taxon>Bacteria</taxon>
        <taxon>Pseudomonadati</taxon>
        <taxon>Bacteroidota</taxon>
        <taxon>Flavobacteriia</taxon>
        <taxon>Flavobacteriales</taxon>
        <taxon>Flavobacteriaceae</taxon>
        <taxon>Kordia</taxon>
    </lineage>
</organism>
<dbReference type="InterPro" id="IPR041552">
    <property type="entry name" value="UvrA_DNA-bd"/>
</dbReference>
<keyword evidence="4" id="KW-0677">Repeat</keyword>
<evidence type="ECO:0000256" key="13">
    <source>
        <dbReference type="ARBA" id="ARBA00023204"/>
    </source>
</evidence>
<dbReference type="InterPro" id="IPR004602">
    <property type="entry name" value="UvrA"/>
</dbReference>
<keyword evidence="6" id="KW-0227">DNA damage</keyword>
<evidence type="ECO:0000256" key="8">
    <source>
        <dbReference type="ARBA" id="ARBA00022771"/>
    </source>
</evidence>
<keyword evidence="10" id="KW-0067">ATP-binding</keyword>
<evidence type="ECO:0000256" key="15">
    <source>
        <dbReference type="ARBA" id="ARBA00039316"/>
    </source>
</evidence>
<comment type="similarity">
    <text evidence="14">Belongs to the ABC transporter superfamily. UvrA family.</text>
</comment>
<dbReference type="NCBIfam" id="NF001503">
    <property type="entry name" value="PRK00349.1"/>
    <property type="match status" value="1"/>
</dbReference>
<dbReference type="PANTHER" id="PTHR43152">
    <property type="entry name" value="UVRABC SYSTEM PROTEIN A"/>
    <property type="match status" value="1"/>
</dbReference>
<evidence type="ECO:0000256" key="12">
    <source>
        <dbReference type="ARBA" id="ARBA00023125"/>
    </source>
</evidence>
<comment type="subcellular location">
    <subcellularLocation>
        <location evidence="1">Cytoplasm</location>
    </subcellularLocation>
</comment>
<dbReference type="Gene3D" id="3.40.50.300">
    <property type="entry name" value="P-loop containing nucleotide triphosphate hydrolases"/>
    <property type="match status" value="2"/>
</dbReference>
<dbReference type="InterPro" id="IPR041102">
    <property type="entry name" value="UvrA_inter"/>
</dbReference>
<keyword evidence="5" id="KW-0547">Nucleotide-binding</keyword>
<dbReference type="InterPro" id="IPR013815">
    <property type="entry name" value="ATP_grasp_subdomain_1"/>
</dbReference>
<dbReference type="Gene3D" id="1.20.1580.10">
    <property type="entry name" value="ABC transporter ATPase like domain"/>
    <property type="match status" value="2"/>
</dbReference>
<dbReference type="Pfam" id="PF17760">
    <property type="entry name" value="UvrA_inter"/>
    <property type="match status" value="1"/>
</dbReference>
<dbReference type="InterPro" id="IPR003439">
    <property type="entry name" value="ABC_transporter-like_ATP-bd"/>
</dbReference>
<dbReference type="Pfam" id="PF17755">
    <property type="entry name" value="UvrA_DNA-bind"/>
    <property type="match status" value="1"/>
</dbReference>
<keyword evidence="7" id="KW-0228">DNA excision</keyword>
<comment type="caution">
    <text evidence="18">The sequence shown here is derived from an EMBL/GenBank/DDBJ whole genome shotgun (WGS) entry which is preliminary data.</text>
</comment>
<protein>
    <recommendedName>
        <fullName evidence="15">UvrABC system protein A</fullName>
    </recommendedName>
    <alternativeName>
        <fullName evidence="16">Excinuclease ABC subunit A</fullName>
    </alternativeName>
</protein>
<reference evidence="18 19" key="1">
    <citation type="submission" date="2020-07" db="EMBL/GenBank/DDBJ databases">
        <title>Description of Kordia aestuariivivens sp. nov., isolated from a tidal flat.</title>
        <authorList>
            <person name="Park S."/>
            <person name="Yoon J.-H."/>
        </authorList>
    </citation>
    <scope>NUCLEOTIDE SEQUENCE [LARGE SCALE GENOMIC DNA]</scope>
    <source>
        <strain evidence="18 19">YSTF-M3</strain>
    </source>
</reference>
<evidence type="ECO:0000256" key="4">
    <source>
        <dbReference type="ARBA" id="ARBA00022737"/>
    </source>
</evidence>
<evidence type="ECO:0000313" key="19">
    <source>
        <dbReference type="Proteomes" id="UP000619238"/>
    </source>
</evidence>
<evidence type="ECO:0000256" key="10">
    <source>
        <dbReference type="ARBA" id="ARBA00022840"/>
    </source>
</evidence>
<keyword evidence="11" id="KW-0267">Excision nuclease</keyword>
<proteinExistence type="inferred from homology"/>
<accession>A0ABR7Q8J3</accession>
<dbReference type="Gene3D" id="3.30.1490.20">
    <property type="entry name" value="ATP-grasp fold, A domain"/>
    <property type="match status" value="1"/>
</dbReference>
<keyword evidence="2" id="KW-0963">Cytoplasm</keyword>
<dbReference type="GO" id="GO:0016787">
    <property type="term" value="F:hydrolase activity"/>
    <property type="evidence" value="ECO:0007669"/>
    <property type="project" value="UniProtKB-KW"/>
</dbReference>
<evidence type="ECO:0000256" key="7">
    <source>
        <dbReference type="ARBA" id="ARBA00022769"/>
    </source>
</evidence>
<keyword evidence="13" id="KW-0234">DNA repair</keyword>
<evidence type="ECO:0000256" key="6">
    <source>
        <dbReference type="ARBA" id="ARBA00022763"/>
    </source>
</evidence>
<keyword evidence="3" id="KW-0479">Metal-binding</keyword>
<evidence type="ECO:0000256" key="3">
    <source>
        <dbReference type="ARBA" id="ARBA00022723"/>
    </source>
</evidence>